<sequence length="1026" mass="116259">MRDREVAALSLKNRETASLSFRGREVVEFTERRLPAHVGESADLDLRMTEPDKSMDFLGRDMGSVAVSYRKEDKMVLEYMEVEHQEIEALNTGKDTAGFTPMDKESAEMPYRQGGTSCVKNYDKGESQTQRPEFQKHTDTDYREKECADSDYREKESSDSDYRGRENADLNYRDTKTADSDYREKEPADSDYRERESTDTDYRQNAEDYSKESTDKIDTERDFLASNLEEDKKGLPGEVKSTTDYPLIPTEMEKTGPQEIIPFLAFSEEELSSLTKMIVDTKTKPPAEVPARSRSDPSCPGKLDIDFRDRSNQEDGNSGTKERAEKPLGYTAHGSTPDELCIGDQDLRSKDCFAKEPNKVEGDQDLRTSGHGQKDEDLRGGETKSNEEFFTQNYLLLDFLRLAAKELRDKTTEGDEEHVALTPPIPEPSTAKPFLPDIITRPARPLGTGSTIVPSIDFLCREDTDYRSMDFNDVDLRVGHRPEKRSREESQPGSKDKDYRRTPVPEGATKIIWLDGLPTGASREDILCALGSVHKLPEGVNLIGYIPGYSFGSVCVEFSLVEEAVGFMEANKGVLHFRGKRVTLKYIPNSDRWTCLQCKAVNALSKERCWQCSALRAGTDHLSLRDAHKEPKTPPSTSTQRSKKRKSKHSPSGRSPDRWKEITPPREKSPQPKTSKGAKEADSESATVIIRGIGVNTSPDSVVKVLQPFAQLSPSNVRIMRNRKSNRPRYGMIDLKNHKEAIRLTVLVRDLKEPLTIDGKAISVDLAVDQRKNEQGKSPKGNKSGPSKQKSDSYSSWDPERDRKETSSHTRRGFKEEKETEEEAFKKPLPPPMVKKEERAEPKVNPLLGLIGAYAEDSDDEEQDEETLPPLRKKPAPLLPPATTPKPVPKPVPIPMPKPEPKPVPSISDDNKLTDWKKMICLLCRRQFPSKEALIRHQTFSDLHKQNIAIHEKIRKSQKELEYLQQREQEENKCIQRRLQQAKKELEMLEREEEGATQVRLYKKHECDLSLSPNHKASPVSSVHLL</sequence>
<keyword evidence="5" id="KW-0539">Nucleus</keyword>
<evidence type="ECO:0000259" key="9">
    <source>
        <dbReference type="PROSITE" id="PS50199"/>
    </source>
</evidence>
<comment type="subcellular location">
    <subcellularLocation>
        <location evidence="1">Nucleus</location>
    </subcellularLocation>
</comment>
<feature type="region of interest" description="Disordered" evidence="8">
    <location>
        <begin position="94"/>
        <end position="243"/>
    </location>
</feature>
<evidence type="ECO:0000256" key="8">
    <source>
        <dbReference type="SAM" id="MobiDB-lite"/>
    </source>
</evidence>
<evidence type="ECO:0000256" key="1">
    <source>
        <dbReference type="ARBA" id="ARBA00004123"/>
    </source>
</evidence>
<gene>
    <name evidence="10" type="ORF">GDO54_016600</name>
</gene>
<feature type="region of interest" description="Disordered" evidence="8">
    <location>
        <begin position="355"/>
        <end position="385"/>
    </location>
</feature>
<dbReference type="Pfam" id="PF23217">
    <property type="entry name" value="DUF7066"/>
    <property type="match status" value="1"/>
</dbReference>
<protein>
    <recommendedName>
        <fullName evidence="9">RanBP2-type domain-containing protein</fullName>
    </recommendedName>
</protein>
<proteinExistence type="predicted"/>
<dbReference type="PROSITE" id="PS50199">
    <property type="entry name" value="ZF_RANBP2_2"/>
    <property type="match status" value="1"/>
</dbReference>
<feature type="compositionally biased region" description="Pro residues" evidence="8">
    <location>
        <begin position="877"/>
        <end position="904"/>
    </location>
</feature>
<feature type="region of interest" description="Disordered" evidence="8">
    <location>
        <begin position="477"/>
        <end position="502"/>
    </location>
</feature>
<keyword evidence="3 6" id="KW-0863">Zinc-finger</keyword>
<dbReference type="InterPro" id="IPR055494">
    <property type="entry name" value="DUF7066"/>
</dbReference>
<organism evidence="10 11">
    <name type="scientific">Pyxicephalus adspersus</name>
    <name type="common">African bullfrog</name>
    <dbReference type="NCBI Taxonomy" id="30357"/>
    <lineage>
        <taxon>Eukaryota</taxon>
        <taxon>Metazoa</taxon>
        <taxon>Chordata</taxon>
        <taxon>Craniata</taxon>
        <taxon>Vertebrata</taxon>
        <taxon>Euteleostomi</taxon>
        <taxon>Amphibia</taxon>
        <taxon>Batrachia</taxon>
        <taxon>Anura</taxon>
        <taxon>Neobatrachia</taxon>
        <taxon>Ranoidea</taxon>
        <taxon>Pyxicephalidae</taxon>
        <taxon>Pyxicephalinae</taxon>
        <taxon>Pyxicephalus</taxon>
    </lineage>
</organism>
<feature type="compositionally biased region" description="Basic and acidic residues" evidence="8">
    <location>
        <begin position="303"/>
        <end position="313"/>
    </location>
</feature>
<dbReference type="GO" id="GO:0008270">
    <property type="term" value="F:zinc ion binding"/>
    <property type="evidence" value="ECO:0007669"/>
    <property type="project" value="UniProtKB-KW"/>
</dbReference>
<evidence type="ECO:0000256" key="4">
    <source>
        <dbReference type="ARBA" id="ARBA00022833"/>
    </source>
</evidence>
<dbReference type="Proteomes" id="UP001181693">
    <property type="component" value="Unassembled WGS sequence"/>
</dbReference>
<dbReference type="GO" id="GO:0003723">
    <property type="term" value="F:RNA binding"/>
    <property type="evidence" value="ECO:0007669"/>
    <property type="project" value="TreeGrafter"/>
</dbReference>
<dbReference type="GO" id="GO:0000398">
    <property type="term" value="P:mRNA splicing, via spliceosome"/>
    <property type="evidence" value="ECO:0007669"/>
    <property type="project" value="TreeGrafter"/>
</dbReference>
<dbReference type="InterPro" id="IPR001876">
    <property type="entry name" value="Znf_RanBP2"/>
</dbReference>
<evidence type="ECO:0000256" key="2">
    <source>
        <dbReference type="ARBA" id="ARBA00022723"/>
    </source>
</evidence>
<keyword evidence="11" id="KW-1185">Reference proteome</keyword>
<dbReference type="GO" id="GO:0005634">
    <property type="term" value="C:nucleus"/>
    <property type="evidence" value="ECO:0007669"/>
    <property type="project" value="UniProtKB-SubCell"/>
</dbReference>
<evidence type="ECO:0000256" key="6">
    <source>
        <dbReference type="PROSITE-ProRule" id="PRU00322"/>
    </source>
</evidence>
<feature type="region of interest" description="Disordered" evidence="8">
    <location>
        <begin position="411"/>
        <end position="433"/>
    </location>
</feature>
<dbReference type="SUPFAM" id="SSF54928">
    <property type="entry name" value="RNA-binding domain, RBD"/>
    <property type="match status" value="2"/>
</dbReference>
<feature type="compositionally biased region" description="Basic and acidic residues" evidence="8">
    <location>
        <begin position="133"/>
        <end position="235"/>
    </location>
</feature>
<dbReference type="AlphaFoldDB" id="A0AAV2ZK93"/>
<keyword evidence="4" id="KW-0862">Zinc</keyword>
<feature type="compositionally biased region" description="Basic residues" evidence="8">
    <location>
        <begin position="641"/>
        <end position="651"/>
    </location>
</feature>
<dbReference type="InterPro" id="IPR035979">
    <property type="entry name" value="RBD_domain_sf"/>
</dbReference>
<feature type="domain" description="RanBP2-type" evidence="9">
    <location>
        <begin position="589"/>
        <end position="618"/>
    </location>
</feature>
<dbReference type="InterPro" id="IPR012677">
    <property type="entry name" value="Nucleotide-bd_a/b_plait_sf"/>
</dbReference>
<feature type="region of interest" description="Disordered" evidence="8">
    <location>
        <begin position="768"/>
        <end position="841"/>
    </location>
</feature>
<evidence type="ECO:0000313" key="10">
    <source>
        <dbReference type="EMBL" id="DBA18344.1"/>
    </source>
</evidence>
<keyword evidence="7" id="KW-0175">Coiled coil</keyword>
<name>A0AAV2ZK93_PYXAD</name>
<feature type="compositionally biased region" description="Acidic residues" evidence="8">
    <location>
        <begin position="856"/>
        <end position="867"/>
    </location>
</feature>
<feature type="compositionally biased region" description="Basic and acidic residues" evidence="8">
    <location>
        <begin position="623"/>
        <end position="632"/>
    </location>
</feature>
<evidence type="ECO:0000256" key="5">
    <source>
        <dbReference type="ARBA" id="ARBA00023242"/>
    </source>
</evidence>
<comment type="caution">
    <text evidence="10">The sequence shown here is derived from an EMBL/GenBank/DDBJ whole genome shotgun (WGS) entry which is preliminary data.</text>
</comment>
<feature type="region of interest" description="Disordered" evidence="8">
    <location>
        <begin position="623"/>
        <end position="684"/>
    </location>
</feature>
<feature type="region of interest" description="Disordered" evidence="8">
    <location>
        <begin position="282"/>
        <end position="342"/>
    </location>
</feature>
<dbReference type="PANTHER" id="PTHR13948">
    <property type="entry name" value="RNA-BINDING PROTEIN"/>
    <property type="match status" value="1"/>
</dbReference>
<feature type="compositionally biased region" description="Basic and acidic residues" evidence="8">
    <location>
        <begin position="282"/>
        <end position="295"/>
    </location>
</feature>
<dbReference type="PROSITE" id="PS01358">
    <property type="entry name" value="ZF_RANBP2_1"/>
    <property type="match status" value="1"/>
</dbReference>
<accession>A0AAV2ZK93</accession>
<dbReference type="PANTHER" id="PTHR13948:SF22">
    <property type="entry name" value="RNA-BINDING PROTEIN 6"/>
    <property type="match status" value="1"/>
</dbReference>
<feature type="region of interest" description="Disordered" evidence="8">
    <location>
        <begin position="856"/>
        <end position="910"/>
    </location>
</feature>
<evidence type="ECO:0000313" key="11">
    <source>
        <dbReference type="Proteomes" id="UP001181693"/>
    </source>
</evidence>
<dbReference type="EMBL" id="DYDO01000009">
    <property type="protein sequence ID" value="DBA18344.1"/>
    <property type="molecule type" value="Genomic_DNA"/>
</dbReference>
<feature type="compositionally biased region" description="Basic and acidic residues" evidence="8">
    <location>
        <begin position="798"/>
        <end position="826"/>
    </location>
</feature>
<feature type="coiled-coil region" evidence="7">
    <location>
        <begin position="965"/>
        <end position="999"/>
    </location>
</feature>
<feature type="compositionally biased region" description="Low complexity" evidence="8">
    <location>
        <begin position="778"/>
        <end position="788"/>
    </location>
</feature>
<evidence type="ECO:0000256" key="3">
    <source>
        <dbReference type="ARBA" id="ARBA00022771"/>
    </source>
</evidence>
<evidence type="ECO:0000256" key="7">
    <source>
        <dbReference type="SAM" id="Coils"/>
    </source>
</evidence>
<keyword evidence="2" id="KW-0479">Metal-binding</keyword>
<feature type="compositionally biased region" description="Basic and acidic residues" evidence="8">
    <location>
        <begin position="655"/>
        <end position="670"/>
    </location>
</feature>
<reference evidence="10" key="1">
    <citation type="thesis" date="2020" institute="ProQuest LLC" country="789 East Eisenhower Parkway, Ann Arbor, MI, USA">
        <title>Comparative Genomics and Chromosome Evolution.</title>
        <authorList>
            <person name="Mudd A.B."/>
        </authorList>
    </citation>
    <scope>NUCLEOTIDE SEQUENCE</scope>
    <source>
        <strain evidence="10">1538</strain>
        <tissue evidence="10">Blood</tissue>
    </source>
</reference>
<dbReference type="Gene3D" id="3.30.70.330">
    <property type="match status" value="1"/>
</dbReference>
<feature type="compositionally biased region" description="Basic and acidic residues" evidence="8">
    <location>
        <begin position="768"/>
        <end position="777"/>
    </location>
</feature>